<proteinExistence type="predicted"/>
<dbReference type="InterPro" id="IPR011989">
    <property type="entry name" value="ARM-like"/>
</dbReference>
<evidence type="ECO:0000313" key="3">
    <source>
        <dbReference type="Proteomes" id="UP000326565"/>
    </source>
</evidence>
<keyword evidence="3" id="KW-1185">Reference proteome</keyword>
<dbReference type="PROSITE" id="PS50837">
    <property type="entry name" value="NACHT"/>
    <property type="match status" value="1"/>
</dbReference>
<dbReference type="SUPFAM" id="SSF48371">
    <property type="entry name" value="ARM repeat"/>
    <property type="match status" value="1"/>
</dbReference>
<protein>
    <recommendedName>
        <fullName evidence="1">NACHT domain-containing protein</fullName>
    </recommendedName>
</protein>
<feature type="domain" description="NACHT" evidence="1">
    <location>
        <begin position="527"/>
        <end position="659"/>
    </location>
</feature>
<gene>
    <name evidence="2" type="ORF">BDV29DRAFT_186004</name>
</gene>
<dbReference type="InterPro" id="IPR007111">
    <property type="entry name" value="NACHT_NTPase"/>
</dbReference>
<dbReference type="Gene3D" id="1.25.10.10">
    <property type="entry name" value="Leucine-rich Repeat Variant"/>
    <property type="match status" value="2"/>
</dbReference>
<dbReference type="PANTHER" id="PTHR46312">
    <property type="entry name" value="NACHT DOMAIN-CONTAINING PROTEIN"/>
    <property type="match status" value="1"/>
</dbReference>
<dbReference type="Pfam" id="PF05729">
    <property type="entry name" value="NACHT"/>
    <property type="match status" value="1"/>
</dbReference>
<dbReference type="InterPro" id="IPR055496">
    <property type="entry name" value="DUF7068"/>
</dbReference>
<dbReference type="OrthoDB" id="427518at2759"/>
<dbReference type="Gene3D" id="3.40.50.300">
    <property type="entry name" value="P-loop containing nucleotide triphosphate hydrolases"/>
    <property type="match status" value="1"/>
</dbReference>
<dbReference type="Pfam" id="PF23948">
    <property type="entry name" value="ARM_5"/>
    <property type="match status" value="1"/>
</dbReference>
<dbReference type="InterPro" id="IPR027417">
    <property type="entry name" value="P-loop_NTPase"/>
</dbReference>
<dbReference type="SUPFAM" id="SSF52540">
    <property type="entry name" value="P-loop containing nucleoside triphosphate hydrolases"/>
    <property type="match status" value="1"/>
</dbReference>
<sequence>MRVSIIPKEASYPSPPTQTDHVVARLKHAHKVGKETDALRALVKRMVELFKDDQRPSYYREASILSEITAADEYQILIFAFSRAITSGTADASAIDLDLLGWFARCLRQSKERIPREAVARLGAVLGGLSKHMNNARNFADLQTQYSLVRTIGTVLDAMVDVKFSGIDRESLHTPLTEKLRDLKNGSEPRISQAAHYAFQALQRIPDNEGPWEAFFRYSGTAIDAVAKISSGVATMDPKKFVDAAPDIFDICKFFIKVVESGSDFLNANGDIQSLIAGMQDASAQNGWYDALRQTDVLIDSGAYEIMKRLIPGLVCQNEELFWCGLYAQLEQCWVDDKPSKAGALDFIEWTFPLPSLRRVSSKYRSIQEWIKLLAYTFHRPAWRKHLSKPKRTLSLCFRAKGDFKPKLKTCLRSWQPQYDQHFPLLQLAVENCKYARLFYADAALAQYYTRERRLDIERLSGEIAPIDKCYINLALIENAAETKKNQVSEFSLFDRLKIETDLETDVPLVDLFKARSLRDGSKRSPRRILIRGRAGVGKSTLCKKIIHDFLYHQLWTTHFDRALWIPLRKLKDQDTLEQFLRKTFFEKSLDKDVFFPTLWDTLCDQNDNRTLFILDGLDEVIGYQRPEGSFIDSFRQLLNRNNVIITSRPYAVYPSQLEDYDLEIETVGFRDHQIESYVRGAVEEESKVSQIKDFIAQHWLVKGLIRIPIQLDALCFTWDGELAPERIINTMTTLYGAIERKLWHKDMISLEKRAQGRLLTGHTAQKYRTRPQIKKVLSQEIELLELMAFLGIYHNITEFTWTVRSEIYDRTDGLTDDILDRISFIRSSETSPSSTEQNYYFIHLTFQEYFAAQYFVRCWKLGQSLQCLELKPDGDMLVRPEELLDQEKYNGRYDIMWRFAAGLLEAEGEKHLVKFFERIENERRDLLGTMHYRLLMHCFSEVTVSGHNPTLQRVHVNMESQLPGLVLFEGRMGRRQSQFGPALDPPVGQLHSTALLGTEMEFPEQILARFLDEGGVIHPQIALEALTKRSQVSPSVMTRVTSFLDPTHPVELRKAAARIIGNNPEFSVRITKDVINEHRKGISFGALYALRKHPKLPEEILSAIISHLGSPFSSPTEVEVFRNQLSLSDSVVQGLLHQLKDKNPLVRARVVQVLVACSLLQEGMLKDVAALLNDPDDRVQEIIFSAFENQSAVPRPVLDGAISKLGETKSTLSRYKAIKVLEEQNPMPRDVVESMWSKIEHPIADVRDLAFRVLQKEVTPSAETWEEIFNRSMAKDIVAIALTKGCSQSKLALPEKILNHCVSIVMSNGNSLIKAPALRALQENQSLPADILAKLSPHLNDRQQNIRRYVLGVFGNQSKLTNDDATTIACRLRHEGEYIRESILVALRSCSNLPHDVLKQLVPLLASKPPITRRIAVSILSNQEKLPPKILQSLISLLRAQERNTRVGAEKVLRKHANLGDLLPRLDVESWVSLFKAFLERSFNEQVFCSVLENHLCIELPEGSWKIDIDHPEQHRKLLAALEAVRDELKHGLDDSGNAHDSMYPDNDDIIESIAGLF</sequence>
<dbReference type="InterPro" id="IPR056251">
    <property type="entry name" value="Arm_rpt_dom"/>
</dbReference>
<evidence type="ECO:0000259" key="1">
    <source>
        <dbReference type="PROSITE" id="PS50837"/>
    </source>
</evidence>
<dbReference type="PANTHER" id="PTHR46312:SF2">
    <property type="entry name" value="NUCLEOTIDE-BINDING OLIGOMERIZATION DOMAIN-CONTAINING PROTEIN 2-LIKE"/>
    <property type="match status" value="1"/>
</dbReference>
<dbReference type="EMBL" id="ML732473">
    <property type="protein sequence ID" value="KAB8067537.1"/>
    <property type="molecule type" value="Genomic_DNA"/>
</dbReference>
<dbReference type="Proteomes" id="UP000326565">
    <property type="component" value="Unassembled WGS sequence"/>
</dbReference>
<accession>A0A5N5WIS2</accession>
<reference evidence="2 3" key="1">
    <citation type="submission" date="2019-04" db="EMBL/GenBank/DDBJ databases">
        <title>Friends and foes A comparative genomics study of 23 Aspergillus species from section Flavi.</title>
        <authorList>
            <consortium name="DOE Joint Genome Institute"/>
            <person name="Kjaerbolling I."/>
            <person name="Vesth T."/>
            <person name="Frisvad J.C."/>
            <person name="Nybo J.L."/>
            <person name="Theobald S."/>
            <person name="Kildgaard S."/>
            <person name="Isbrandt T."/>
            <person name="Kuo A."/>
            <person name="Sato A."/>
            <person name="Lyhne E.K."/>
            <person name="Kogle M.E."/>
            <person name="Wiebenga A."/>
            <person name="Kun R.S."/>
            <person name="Lubbers R.J."/>
            <person name="Makela M.R."/>
            <person name="Barry K."/>
            <person name="Chovatia M."/>
            <person name="Clum A."/>
            <person name="Daum C."/>
            <person name="Haridas S."/>
            <person name="He G."/>
            <person name="LaButti K."/>
            <person name="Lipzen A."/>
            <person name="Mondo S."/>
            <person name="Riley R."/>
            <person name="Salamov A."/>
            <person name="Simmons B.A."/>
            <person name="Magnuson J.K."/>
            <person name="Henrissat B."/>
            <person name="Mortensen U.H."/>
            <person name="Larsen T.O."/>
            <person name="Devries R.P."/>
            <person name="Grigoriev I.V."/>
            <person name="Machida M."/>
            <person name="Baker S.E."/>
            <person name="Andersen M.R."/>
        </authorList>
    </citation>
    <scope>NUCLEOTIDE SEQUENCE [LARGE SCALE GENOMIC DNA]</scope>
    <source>
        <strain evidence="2 3">CBS 151.66</strain>
    </source>
</reference>
<dbReference type="InterPro" id="IPR016024">
    <property type="entry name" value="ARM-type_fold"/>
</dbReference>
<name>A0A5N5WIS2_9EURO</name>
<evidence type="ECO:0000313" key="2">
    <source>
        <dbReference type="EMBL" id="KAB8067537.1"/>
    </source>
</evidence>
<organism evidence="2 3">
    <name type="scientific">Aspergillus leporis</name>
    <dbReference type="NCBI Taxonomy" id="41062"/>
    <lineage>
        <taxon>Eukaryota</taxon>
        <taxon>Fungi</taxon>
        <taxon>Dikarya</taxon>
        <taxon>Ascomycota</taxon>
        <taxon>Pezizomycotina</taxon>
        <taxon>Eurotiomycetes</taxon>
        <taxon>Eurotiomycetidae</taxon>
        <taxon>Eurotiales</taxon>
        <taxon>Aspergillaceae</taxon>
        <taxon>Aspergillus</taxon>
        <taxon>Aspergillus subgen. Circumdati</taxon>
    </lineage>
</organism>
<dbReference type="Pfam" id="PF23238">
    <property type="entry name" value="DUF7068"/>
    <property type="match status" value="1"/>
</dbReference>